<dbReference type="OrthoDB" id="5391057at2"/>
<dbReference type="EMBL" id="RZNY01000002">
    <property type="protein sequence ID" value="RUT48009.1"/>
    <property type="molecule type" value="Genomic_DNA"/>
</dbReference>
<reference evidence="6 7" key="1">
    <citation type="submission" date="2018-12" db="EMBL/GenBank/DDBJ databases">
        <authorList>
            <person name="Sun L."/>
            <person name="Chen Z."/>
        </authorList>
    </citation>
    <scope>NUCLEOTIDE SEQUENCE [LARGE SCALE GENOMIC DNA]</scope>
    <source>
        <strain evidence="6 7">DSM 15890</strain>
    </source>
</reference>
<evidence type="ECO:0000313" key="7">
    <source>
        <dbReference type="Proteomes" id="UP000279446"/>
    </source>
</evidence>
<dbReference type="AlphaFoldDB" id="A0A3S1DSC9"/>
<dbReference type="Proteomes" id="UP000279446">
    <property type="component" value="Unassembled WGS sequence"/>
</dbReference>
<keyword evidence="4" id="KW-0411">Iron-sulfur</keyword>
<evidence type="ECO:0000256" key="2">
    <source>
        <dbReference type="ARBA" id="ARBA00022723"/>
    </source>
</evidence>
<dbReference type="GO" id="GO:0051536">
    <property type="term" value="F:iron-sulfur cluster binding"/>
    <property type="evidence" value="ECO:0007669"/>
    <property type="project" value="UniProtKB-KW"/>
</dbReference>
<dbReference type="RefSeq" id="WP_127190428.1">
    <property type="nucleotide sequence ID" value="NZ_RZNY01000002.1"/>
</dbReference>
<dbReference type="Gene3D" id="3.20.20.70">
    <property type="entry name" value="Aldolase class I"/>
    <property type="match status" value="1"/>
</dbReference>
<dbReference type="InterPro" id="IPR013785">
    <property type="entry name" value="Aldolase_TIM"/>
</dbReference>
<dbReference type="GO" id="GO:0046872">
    <property type="term" value="F:metal ion binding"/>
    <property type="evidence" value="ECO:0007669"/>
    <property type="project" value="UniProtKB-KW"/>
</dbReference>
<feature type="domain" description="Radical SAM core" evidence="5">
    <location>
        <begin position="143"/>
        <end position="399"/>
    </location>
</feature>
<evidence type="ECO:0000313" key="6">
    <source>
        <dbReference type="EMBL" id="RUT48009.1"/>
    </source>
</evidence>
<protein>
    <submittedName>
        <fullName evidence="6">Radical SAM protein</fullName>
    </submittedName>
</protein>
<sequence>MALRQTGILDRDLTLDEVLEKFPEFPRLVAIKIDAQRRGVRYSDRALTVFNPQIHQVRGAALFGSRDDQLTPLPESLLLRDGTTLLTDPTPAELNPYVVDYLGDKLVLLDGDKVIEEVEYWPKPSFYDKLTSKGKPMEFVVTARPQRLQIMPSSYCHFWENDNGCKYCDIVNHLKHQRTGLGVHPRLNPQEVGEVVGEALKQPGRYSSITLTAGSDTRGVEPFDEEVNYYIKLLQAIGQYFNTPKFPSQLIATAFNEKQLERLYNETGVMSYTADIEVLNERLFDWICPGKAEWIGYQEWKNRLVRAVGIFGKGNVNTGIVSGVELARPYGFTKEEDALKATLEEAEDLAEKGVSTVYMVWIPRPQSEFHDQHNASLEYYVRLATGLDSIRRKYSLGIDFDDYRRCGNHPDGDLSRIW</sequence>
<keyword evidence="7" id="KW-1185">Reference proteome</keyword>
<keyword evidence="2" id="KW-0479">Metal-binding</keyword>
<dbReference type="GO" id="GO:0003824">
    <property type="term" value="F:catalytic activity"/>
    <property type="evidence" value="ECO:0007669"/>
    <property type="project" value="InterPro"/>
</dbReference>
<keyword evidence="3" id="KW-0408">Iron</keyword>
<proteinExistence type="predicted"/>
<organism evidence="6 7">
    <name type="scientific">Paenibacillus anaericanus</name>
    <dbReference type="NCBI Taxonomy" id="170367"/>
    <lineage>
        <taxon>Bacteria</taxon>
        <taxon>Bacillati</taxon>
        <taxon>Bacillota</taxon>
        <taxon>Bacilli</taxon>
        <taxon>Bacillales</taxon>
        <taxon>Paenibacillaceae</taxon>
        <taxon>Paenibacillus</taxon>
    </lineage>
</organism>
<gene>
    <name evidence="6" type="ORF">EJP82_02375</name>
</gene>
<keyword evidence="1" id="KW-0949">S-adenosyl-L-methionine</keyword>
<accession>A0A3S1DSC9</accession>
<dbReference type="InterPro" id="IPR058240">
    <property type="entry name" value="rSAM_sf"/>
</dbReference>
<dbReference type="SUPFAM" id="SSF102114">
    <property type="entry name" value="Radical SAM enzymes"/>
    <property type="match status" value="1"/>
</dbReference>
<comment type="caution">
    <text evidence="6">The sequence shown here is derived from an EMBL/GenBank/DDBJ whole genome shotgun (WGS) entry which is preliminary data.</text>
</comment>
<dbReference type="NCBIfam" id="NF045502">
    <property type="entry name" value="variant_rSAM"/>
    <property type="match status" value="1"/>
</dbReference>
<dbReference type="PROSITE" id="PS51918">
    <property type="entry name" value="RADICAL_SAM"/>
    <property type="match status" value="1"/>
</dbReference>
<evidence type="ECO:0000256" key="3">
    <source>
        <dbReference type="ARBA" id="ARBA00023004"/>
    </source>
</evidence>
<dbReference type="InterPro" id="IPR007197">
    <property type="entry name" value="rSAM"/>
</dbReference>
<evidence type="ECO:0000259" key="5">
    <source>
        <dbReference type="PROSITE" id="PS51918"/>
    </source>
</evidence>
<evidence type="ECO:0000256" key="4">
    <source>
        <dbReference type="ARBA" id="ARBA00023014"/>
    </source>
</evidence>
<evidence type="ECO:0000256" key="1">
    <source>
        <dbReference type="ARBA" id="ARBA00022691"/>
    </source>
</evidence>
<name>A0A3S1DSC9_9BACL</name>